<name>A0AAV5RJ20_STABA</name>
<dbReference type="AlphaFoldDB" id="A0AAV5RJ20"/>
<gene>
    <name evidence="1" type="ORF">DASB73_021550</name>
</gene>
<proteinExistence type="predicted"/>
<dbReference type="Proteomes" id="UP001362899">
    <property type="component" value="Unassembled WGS sequence"/>
</dbReference>
<evidence type="ECO:0000313" key="1">
    <source>
        <dbReference type="EMBL" id="GMM51197.1"/>
    </source>
</evidence>
<organism evidence="1 2">
    <name type="scientific">Starmerella bacillaris</name>
    <name type="common">Yeast</name>
    <name type="synonym">Candida zemplinina</name>
    <dbReference type="NCBI Taxonomy" id="1247836"/>
    <lineage>
        <taxon>Eukaryota</taxon>
        <taxon>Fungi</taxon>
        <taxon>Dikarya</taxon>
        <taxon>Ascomycota</taxon>
        <taxon>Saccharomycotina</taxon>
        <taxon>Dipodascomycetes</taxon>
        <taxon>Dipodascales</taxon>
        <taxon>Trichomonascaceae</taxon>
        <taxon>Starmerella</taxon>
    </lineage>
</organism>
<sequence>MSDGSESSSSFGEWRQFSESPDIETTQFVSYERLYKEPLQSDANWLEKCWNKLTYCCKILVSPFYLLQTEINKLIINSGLLKKQPILHIWSLKRDTLALRLYRLSFQHYIPLFWFNNVGFRLRLLDSVSLMLTKFKEFNNVAVRSLKLSNDELHEHLLEHLVSVNEQLKTTSHSFEFSTSKYSLICQKLEINEIQGTKTLKDWLRKTQNSMKSLLVQLVSIDDPNAWFSILPLINQVSSIVASLEDDLEQFMRTMNKMNRQDPDRGLEKHQQVTDSKKYPAIDFASKKDQEEVVKYMRKLLQRTADHLDSTPEQANQDISEFNVTWRYYLETYKPSLIFIDPSEKNSGSYYLSEFNEDMYPHKSTATSSCTSTSASTKTLTTRKFALELEETLKDQLMS</sequence>
<protein>
    <submittedName>
        <fullName evidence="1">Uncharacterized protein</fullName>
    </submittedName>
</protein>
<keyword evidence="2" id="KW-1185">Reference proteome</keyword>
<evidence type="ECO:0000313" key="2">
    <source>
        <dbReference type="Proteomes" id="UP001362899"/>
    </source>
</evidence>
<dbReference type="EMBL" id="BTGC01000003">
    <property type="protein sequence ID" value="GMM51197.1"/>
    <property type="molecule type" value="Genomic_DNA"/>
</dbReference>
<comment type="caution">
    <text evidence="1">The sequence shown here is derived from an EMBL/GenBank/DDBJ whole genome shotgun (WGS) entry which is preliminary data.</text>
</comment>
<reference evidence="1 2" key="1">
    <citation type="journal article" date="2023" name="Elife">
        <title>Identification of key yeast species and microbe-microbe interactions impacting larval growth of Drosophila in the wild.</title>
        <authorList>
            <person name="Mure A."/>
            <person name="Sugiura Y."/>
            <person name="Maeda R."/>
            <person name="Honda K."/>
            <person name="Sakurai N."/>
            <person name="Takahashi Y."/>
            <person name="Watada M."/>
            <person name="Katoh T."/>
            <person name="Gotoh A."/>
            <person name="Gotoh Y."/>
            <person name="Taniguchi I."/>
            <person name="Nakamura K."/>
            <person name="Hayashi T."/>
            <person name="Katayama T."/>
            <person name="Uemura T."/>
            <person name="Hattori Y."/>
        </authorList>
    </citation>
    <scope>NUCLEOTIDE SEQUENCE [LARGE SCALE GENOMIC DNA]</scope>
    <source>
        <strain evidence="1 2">SB-73</strain>
    </source>
</reference>
<accession>A0AAV5RJ20</accession>